<evidence type="ECO:0000256" key="5">
    <source>
        <dbReference type="ARBA" id="ARBA00022505"/>
    </source>
</evidence>
<dbReference type="CDD" id="cd02787">
    <property type="entry name" value="MopB_CT_ydeP"/>
    <property type="match status" value="1"/>
</dbReference>
<dbReference type="InterPro" id="IPR050123">
    <property type="entry name" value="Prok_molybdopt-oxidoreductase"/>
</dbReference>
<dbReference type="GO" id="GO:0016020">
    <property type="term" value="C:membrane"/>
    <property type="evidence" value="ECO:0007669"/>
    <property type="project" value="TreeGrafter"/>
</dbReference>
<feature type="domain" description="Molybdopterin oxidoreductase" evidence="10">
    <location>
        <begin position="117"/>
        <end position="502"/>
    </location>
</feature>
<evidence type="ECO:0000313" key="11">
    <source>
        <dbReference type="EMBL" id="TPW29866.1"/>
    </source>
</evidence>
<dbReference type="SUPFAM" id="SSF50692">
    <property type="entry name" value="ADC-like"/>
    <property type="match status" value="1"/>
</dbReference>
<dbReference type="Proteomes" id="UP000320314">
    <property type="component" value="Unassembled WGS sequence"/>
</dbReference>
<comment type="caution">
    <text evidence="11">The sequence shown here is derived from an EMBL/GenBank/DDBJ whole genome shotgun (WGS) entry which is preliminary data.</text>
</comment>
<accession>A0A506U933</accession>
<dbReference type="Gene3D" id="3.40.50.740">
    <property type="match status" value="1"/>
</dbReference>
<dbReference type="Gene3D" id="3.40.228.10">
    <property type="entry name" value="Dimethylsulfoxide Reductase, domain 2"/>
    <property type="match status" value="1"/>
</dbReference>
<evidence type="ECO:0000313" key="12">
    <source>
        <dbReference type="Proteomes" id="UP000320314"/>
    </source>
</evidence>
<evidence type="ECO:0000259" key="10">
    <source>
        <dbReference type="Pfam" id="PF00384"/>
    </source>
</evidence>
<dbReference type="EMBL" id="VHLH01000008">
    <property type="protein sequence ID" value="TPW29866.1"/>
    <property type="molecule type" value="Genomic_DNA"/>
</dbReference>
<evidence type="ECO:0000256" key="1">
    <source>
        <dbReference type="ARBA" id="ARBA00001942"/>
    </source>
</evidence>
<dbReference type="InterPro" id="IPR041953">
    <property type="entry name" value="YdeP_MopB"/>
</dbReference>
<keyword evidence="12" id="KW-1185">Reference proteome</keyword>
<dbReference type="PANTHER" id="PTHR43105:SF4">
    <property type="entry name" value="PROTEIN YDEP"/>
    <property type="match status" value="1"/>
</dbReference>
<dbReference type="PIRSF" id="PIRSF000144">
    <property type="entry name" value="CbbBc"/>
    <property type="match status" value="1"/>
</dbReference>
<comment type="similarity">
    <text evidence="3">Belongs to the prokaryotic molybdopterin-containing oxidoreductase family.</text>
</comment>
<protein>
    <submittedName>
        <fullName evidence="11">FdhF/YdeP family oxidoreductase</fullName>
    </submittedName>
</protein>
<organism evidence="11 12">
    <name type="scientific">Pararhizobium mangrovi</name>
    <dbReference type="NCBI Taxonomy" id="2590452"/>
    <lineage>
        <taxon>Bacteria</taxon>
        <taxon>Pseudomonadati</taxon>
        <taxon>Pseudomonadota</taxon>
        <taxon>Alphaproteobacteria</taxon>
        <taxon>Hyphomicrobiales</taxon>
        <taxon>Rhizobiaceae</taxon>
        <taxon>Rhizobium/Agrobacterium group</taxon>
        <taxon>Pararhizobium</taxon>
    </lineage>
</organism>
<comment type="cofactor">
    <cofactor evidence="2">
        <name>[4Fe-4S] cluster</name>
        <dbReference type="ChEBI" id="CHEBI:49883"/>
    </cofactor>
</comment>
<dbReference type="OrthoDB" id="5287431at2"/>
<evidence type="ECO:0000256" key="8">
    <source>
        <dbReference type="ARBA" id="ARBA00023004"/>
    </source>
</evidence>
<dbReference type="GO" id="GO:0030151">
    <property type="term" value="F:molybdenum ion binding"/>
    <property type="evidence" value="ECO:0007669"/>
    <property type="project" value="InterPro"/>
</dbReference>
<keyword evidence="9" id="KW-0411">Iron-sulfur</keyword>
<dbReference type="CDD" id="cd02767">
    <property type="entry name" value="MopB_ydeP"/>
    <property type="match status" value="1"/>
</dbReference>
<dbReference type="AlphaFoldDB" id="A0A506U933"/>
<name>A0A506U933_9HYPH</name>
<sequence>MKRAELDEGSIRIEPYKHPTGGWGSLRSIIGKAEAEGMIRSTVWNQLRRQNKPEGVMCVSCSWAKPKKPHEFEFCENGAKATLWEQTRHRCDAGFFVEHTVTELLEWNDYDLERTGRLTEPMKYNPASDHYEPISWSQAFREIGETLNTLEPTSVIFYASGRASLETSHMYQLLARIYGSQNLPDSSNMCHESTSVGLPKSIGSPVGTVQLEDFEETDMIFFIGHNVGTNAPRMLHPLQAARKRGVPLVTFNPLKERGLMRFKSPQNPMEMLSPGEGTEMSSDYYQVRSGGDLAALTGIAKHVLEMDDKASAEGGRRVIDYAFVEEHTSGFEAFCAYLRETGWEEIEKQSGLHRDDLVHVAKLYASKERVIANYGMGITQHRRGVATVQMLCNLLLMRGNIGKTGAGISPVRGHSNVQGQRTVGISEKPELVPLDKLKELYEFEPPREKGRDTVESCEGIIDGSVKAFIGLGGNFSRAVPETERVETAWRELDLHVQIATKLNRNHLLASKATYLLPCLGRMDRDTQESGDQWVSIEDSTANIHGSFGSHPPVSDMLLSEPKIVAEIAKATVGGKAKVPWDEWVGDYAKVRDAIERAYPRDFAQFNERFRKAGGFHRDIAACRREWRTENGKANFIAPGGLDADPNVNTDRKNVFTLITLRSNDQFNTTVYGYNDRLRGINGTRMIVMMNTGDMARMGVSAGDEVDLHAAADDGIERKPVERLRVVPYALPAGDCAGYFPELNSLIALSHHALESHVPAGKSVPVKIVKSASA</sequence>
<gene>
    <name evidence="11" type="ORF">FJU11_06220</name>
</gene>
<keyword evidence="8" id="KW-0408">Iron</keyword>
<dbReference type="InterPro" id="IPR037951">
    <property type="entry name" value="MopB_CT_YdeP"/>
</dbReference>
<keyword evidence="4" id="KW-0004">4Fe-4S</keyword>
<keyword evidence="5" id="KW-0500">Molybdenum</keyword>
<evidence type="ECO:0000256" key="3">
    <source>
        <dbReference type="ARBA" id="ARBA00010312"/>
    </source>
</evidence>
<dbReference type="Pfam" id="PF00384">
    <property type="entry name" value="Molybdopterin"/>
    <property type="match status" value="1"/>
</dbReference>
<evidence type="ECO:0000256" key="6">
    <source>
        <dbReference type="ARBA" id="ARBA00022723"/>
    </source>
</evidence>
<proteinExistence type="inferred from homology"/>
<evidence type="ECO:0000256" key="4">
    <source>
        <dbReference type="ARBA" id="ARBA00022485"/>
    </source>
</evidence>
<reference evidence="11 12" key="1">
    <citation type="submission" date="2019-06" db="EMBL/GenBank/DDBJ databases">
        <authorList>
            <person name="Li M."/>
        </authorList>
    </citation>
    <scope>NUCLEOTIDE SEQUENCE [LARGE SCALE GENOMIC DNA]</scope>
    <source>
        <strain evidence="11 12">BGMRC6574</strain>
    </source>
</reference>
<dbReference type="InterPro" id="IPR010046">
    <property type="entry name" value="Mopterin_OxRdtse_a_bac"/>
</dbReference>
<evidence type="ECO:0000256" key="7">
    <source>
        <dbReference type="ARBA" id="ARBA00023002"/>
    </source>
</evidence>
<comment type="cofactor">
    <cofactor evidence="1">
        <name>Mo-bis(molybdopterin guanine dinucleotide)</name>
        <dbReference type="ChEBI" id="CHEBI:60539"/>
    </cofactor>
</comment>
<evidence type="ECO:0000256" key="2">
    <source>
        <dbReference type="ARBA" id="ARBA00001966"/>
    </source>
</evidence>
<dbReference type="InterPro" id="IPR006656">
    <property type="entry name" value="Mopterin_OxRdtase"/>
</dbReference>
<dbReference type="SUPFAM" id="SSF53706">
    <property type="entry name" value="Formate dehydrogenase/DMSO reductase, domains 1-3"/>
    <property type="match status" value="1"/>
</dbReference>
<dbReference type="GO" id="GO:0008863">
    <property type="term" value="F:formate dehydrogenase (NAD+) activity"/>
    <property type="evidence" value="ECO:0007669"/>
    <property type="project" value="InterPro"/>
</dbReference>
<evidence type="ECO:0000256" key="9">
    <source>
        <dbReference type="ARBA" id="ARBA00023014"/>
    </source>
</evidence>
<dbReference type="NCBIfam" id="TIGR01701">
    <property type="entry name" value="Fdhalpha-like"/>
    <property type="match status" value="1"/>
</dbReference>
<keyword evidence="7" id="KW-0560">Oxidoreductase</keyword>
<keyword evidence="6" id="KW-0479">Metal-binding</keyword>
<dbReference type="RefSeq" id="WP_141166175.1">
    <property type="nucleotide sequence ID" value="NZ_VHLH01000008.1"/>
</dbReference>
<dbReference type="InterPro" id="IPR009010">
    <property type="entry name" value="Asp_de-COase-like_dom_sf"/>
</dbReference>
<dbReference type="PANTHER" id="PTHR43105">
    <property type="entry name" value="RESPIRATORY NITRATE REDUCTASE"/>
    <property type="match status" value="1"/>
</dbReference>
<dbReference type="GO" id="GO:0051539">
    <property type="term" value="F:4 iron, 4 sulfur cluster binding"/>
    <property type="evidence" value="ECO:0007669"/>
    <property type="project" value="UniProtKB-KW"/>
</dbReference>